<gene>
    <name evidence="7" type="ORF">C6V83_04765</name>
</gene>
<dbReference type="Pfam" id="PF13527">
    <property type="entry name" value="Acetyltransf_9"/>
    <property type="match status" value="1"/>
</dbReference>
<reference evidence="7 8" key="1">
    <citation type="submission" date="2018-03" db="EMBL/GenBank/DDBJ databases">
        <title>Characteristics and genome of n-alkane degrading marine bacteria Gordonia iterans isolated from crude oil contaminated in Tae-an, South Korea.</title>
        <authorList>
            <person name="Lee S.-S."/>
            <person name="Kim H."/>
        </authorList>
    </citation>
    <scope>NUCLEOTIDE SEQUENCE [LARGE SCALE GENOMIC DNA]</scope>
    <source>
        <strain evidence="7 8">Co17</strain>
    </source>
</reference>
<sequence length="405" mass="43820">MTSERDLLSPRRAVDADWHDIIAVDARSFALPAPLPDAEIAEFRSQVDQAYVVRDGDCLVAVSLYHALPLTVPGGAVLPTAGLSWVSVAATHRRRGLLRRMLQTQFADWRAAGLPLATLTASEGGIYERFGFGPACFADSVTIDPGSVVWRSEAPADSRVRYGTPETIAERVPALHDRWAATRCGAIHRPATWWPTILADRGFRRNSQTSGLHYLLHDDGYAAYRLDAREMSATVEEFFAVTEQAHTDLWRVLTGLDLVTSIAATLPVDDPLGAKLRNARAVRSTGRSDKLWVTLLDVAQALESRAYDVDARVTLRVSDDWSDRAGDYLLDVTDGTGTVARGAAPVDGEPLARVSVADLSSIYSGGVSARTLAAAGRIVVDSAGTLDLLDALFTTREAPFAGTFF</sequence>
<evidence type="ECO:0000256" key="4">
    <source>
        <dbReference type="ARBA" id="ARBA00023315"/>
    </source>
</evidence>
<dbReference type="EMBL" id="CP027433">
    <property type="protein sequence ID" value="AVL99690.1"/>
    <property type="molecule type" value="Genomic_DNA"/>
</dbReference>
<comment type="similarity">
    <text evidence="1 5">Belongs to the acetyltransferase Eis family.</text>
</comment>
<dbReference type="NCBIfam" id="NF002367">
    <property type="entry name" value="PRK01346.1-4"/>
    <property type="match status" value="1"/>
</dbReference>
<dbReference type="PROSITE" id="PS51186">
    <property type="entry name" value="GNAT"/>
    <property type="match status" value="1"/>
</dbReference>
<dbReference type="InterPro" id="IPR000182">
    <property type="entry name" value="GNAT_dom"/>
</dbReference>
<dbReference type="InterPro" id="IPR016181">
    <property type="entry name" value="Acyl_CoA_acyltransferase"/>
</dbReference>
<feature type="binding site" evidence="5">
    <location>
        <begin position="122"/>
        <end position="123"/>
    </location>
    <ligand>
        <name>acetyl-CoA</name>
        <dbReference type="ChEBI" id="CHEBI:57288"/>
    </ligand>
</feature>
<accession>A0A2S0KDH1</accession>
<dbReference type="InterPro" id="IPR022902">
    <property type="entry name" value="NAcTrfase_Eis"/>
</dbReference>
<dbReference type="AlphaFoldDB" id="A0A2S0KDH1"/>
<feature type="active site" description="Proton donor" evidence="5">
    <location>
        <position position="127"/>
    </location>
</feature>
<dbReference type="RefSeq" id="WP_105941425.1">
    <property type="nucleotide sequence ID" value="NZ_CP027433.1"/>
</dbReference>
<feature type="binding site" evidence="5">
    <location>
        <begin position="86"/>
        <end position="88"/>
    </location>
    <ligand>
        <name>acetyl-CoA</name>
        <dbReference type="ChEBI" id="CHEBI:57288"/>
    </ligand>
</feature>
<keyword evidence="2" id="KW-1036">Host cytoplasmic vesicle</keyword>
<evidence type="ECO:0000256" key="1">
    <source>
        <dbReference type="ARBA" id="ARBA00009213"/>
    </source>
</evidence>
<dbReference type="Gene3D" id="3.40.630.30">
    <property type="match status" value="2"/>
</dbReference>
<dbReference type="HAMAP" id="MF_01812">
    <property type="entry name" value="Eis"/>
    <property type="match status" value="1"/>
</dbReference>
<dbReference type="InterPro" id="IPR051554">
    <property type="entry name" value="Acetyltransferase_Eis"/>
</dbReference>
<evidence type="ECO:0000259" key="6">
    <source>
        <dbReference type="PROSITE" id="PS51186"/>
    </source>
</evidence>
<organism evidence="7 8">
    <name type="scientific">Gordonia iterans</name>
    <dbReference type="NCBI Taxonomy" id="1004901"/>
    <lineage>
        <taxon>Bacteria</taxon>
        <taxon>Bacillati</taxon>
        <taxon>Actinomycetota</taxon>
        <taxon>Actinomycetes</taxon>
        <taxon>Mycobacteriales</taxon>
        <taxon>Gordoniaceae</taxon>
        <taxon>Gordonia</taxon>
    </lineage>
</organism>
<dbReference type="SUPFAM" id="SSF55729">
    <property type="entry name" value="Acyl-CoA N-acyltransferases (Nat)"/>
    <property type="match status" value="1"/>
</dbReference>
<feature type="active site" description="Proton acceptor; via carboxylate" evidence="5">
    <location>
        <position position="405"/>
    </location>
</feature>
<feature type="domain" description="N-acetyltransferase" evidence="6">
    <location>
        <begin position="8"/>
        <end position="155"/>
    </location>
</feature>
<evidence type="ECO:0000256" key="2">
    <source>
        <dbReference type="ARBA" id="ARBA00022488"/>
    </source>
</evidence>
<dbReference type="GO" id="GO:0034069">
    <property type="term" value="F:aminoglycoside N-acetyltransferase activity"/>
    <property type="evidence" value="ECO:0007669"/>
    <property type="project" value="TreeGrafter"/>
</dbReference>
<feature type="binding site" evidence="5">
    <location>
        <begin position="94"/>
        <end position="99"/>
    </location>
    <ligand>
        <name>acetyl-CoA</name>
        <dbReference type="ChEBI" id="CHEBI:57288"/>
    </ligand>
</feature>
<evidence type="ECO:0000256" key="3">
    <source>
        <dbReference type="ARBA" id="ARBA00022679"/>
    </source>
</evidence>
<evidence type="ECO:0000256" key="5">
    <source>
        <dbReference type="HAMAP-Rule" id="MF_01812"/>
    </source>
</evidence>
<dbReference type="KEGG" id="git:C6V83_04765"/>
<keyword evidence="3 5" id="KW-0808">Transferase</keyword>
<dbReference type="InterPro" id="IPR041380">
    <property type="entry name" value="Acetyltransf_17"/>
</dbReference>
<protein>
    <submittedName>
        <fullName evidence="7">GNAT family N-acetyltransferase</fullName>
    </submittedName>
</protein>
<keyword evidence="8" id="KW-1185">Reference proteome</keyword>
<dbReference type="Pfam" id="PF13530">
    <property type="entry name" value="SCP2_2"/>
    <property type="match status" value="1"/>
</dbReference>
<evidence type="ECO:0000313" key="8">
    <source>
        <dbReference type="Proteomes" id="UP000239814"/>
    </source>
</evidence>
<comment type="subunit">
    <text evidence="5">Homohexamer; trimer of dimers.</text>
</comment>
<evidence type="ECO:0000313" key="7">
    <source>
        <dbReference type="EMBL" id="AVL99690.1"/>
    </source>
</evidence>
<dbReference type="Pfam" id="PF17668">
    <property type="entry name" value="Acetyltransf_17"/>
    <property type="match status" value="1"/>
</dbReference>
<dbReference type="PANTHER" id="PTHR37817">
    <property type="entry name" value="N-ACETYLTRANSFERASE EIS"/>
    <property type="match status" value="1"/>
</dbReference>
<dbReference type="Gene3D" id="3.30.1050.10">
    <property type="entry name" value="SCP2 sterol-binding domain"/>
    <property type="match status" value="1"/>
</dbReference>
<dbReference type="Proteomes" id="UP000239814">
    <property type="component" value="Chromosome"/>
</dbReference>
<dbReference type="GO" id="GO:0030649">
    <property type="term" value="P:aminoglycoside antibiotic catabolic process"/>
    <property type="evidence" value="ECO:0007669"/>
    <property type="project" value="TreeGrafter"/>
</dbReference>
<dbReference type="InterPro" id="IPR036527">
    <property type="entry name" value="SCP2_sterol-bd_dom_sf"/>
</dbReference>
<keyword evidence="4 5" id="KW-0012">Acyltransferase</keyword>
<dbReference type="InterPro" id="IPR025559">
    <property type="entry name" value="Eis_dom"/>
</dbReference>
<name>A0A2S0KDH1_9ACTN</name>
<dbReference type="SUPFAM" id="SSF55718">
    <property type="entry name" value="SCP-like"/>
    <property type="match status" value="1"/>
</dbReference>
<dbReference type="OrthoDB" id="8399956at2"/>
<proteinExistence type="inferred from homology"/>
<dbReference type="PANTHER" id="PTHR37817:SF1">
    <property type="entry name" value="N-ACETYLTRANSFERASE EIS"/>
    <property type="match status" value="1"/>
</dbReference>